<dbReference type="Proteomes" id="UP000266723">
    <property type="component" value="Unassembled WGS sequence"/>
</dbReference>
<name>A0ABQ7AN69_BRACR</name>
<dbReference type="EMBL" id="QGKV02001556">
    <property type="protein sequence ID" value="KAF3515805.1"/>
    <property type="molecule type" value="Genomic_DNA"/>
</dbReference>
<keyword evidence="3" id="KW-1185">Reference proteome</keyword>
<comment type="caution">
    <text evidence="2">The sequence shown here is derived from an EMBL/GenBank/DDBJ whole genome shotgun (WGS) entry which is preliminary data.</text>
</comment>
<gene>
    <name evidence="2" type="ORF">DY000_02062263</name>
</gene>
<sequence>MTSLLRLNPLQCNTLRNPKQSFLWRRCIQLVCGDSPTLRGTSDGGSRNRLRGDALADPPTSSGAEPGEAPVRKTFDQVTYHAAAYEVEETHEDKTRIKKQILSKVDSEE</sequence>
<evidence type="ECO:0000313" key="3">
    <source>
        <dbReference type="Proteomes" id="UP000266723"/>
    </source>
</evidence>
<accession>A0ABQ7AN69</accession>
<feature type="region of interest" description="Disordered" evidence="1">
    <location>
        <begin position="35"/>
        <end position="74"/>
    </location>
</feature>
<reference evidence="2 3" key="1">
    <citation type="journal article" date="2020" name="BMC Genomics">
        <title>Intraspecific diversification of the crop wild relative Brassica cretica Lam. using demographic model selection.</title>
        <authorList>
            <person name="Kioukis A."/>
            <person name="Michalopoulou V.A."/>
            <person name="Briers L."/>
            <person name="Pirintsos S."/>
            <person name="Studholme D.J."/>
            <person name="Pavlidis P."/>
            <person name="Sarris P.F."/>
        </authorList>
    </citation>
    <scope>NUCLEOTIDE SEQUENCE [LARGE SCALE GENOMIC DNA]</scope>
    <source>
        <strain evidence="3">cv. PFS-1207/04</strain>
    </source>
</reference>
<protein>
    <submittedName>
        <fullName evidence="2">Uncharacterized protein</fullName>
    </submittedName>
</protein>
<evidence type="ECO:0000313" key="2">
    <source>
        <dbReference type="EMBL" id="KAF3515805.1"/>
    </source>
</evidence>
<organism evidence="2 3">
    <name type="scientific">Brassica cretica</name>
    <name type="common">Mustard</name>
    <dbReference type="NCBI Taxonomy" id="69181"/>
    <lineage>
        <taxon>Eukaryota</taxon>
        <taxon>Viridiplantae</taxon>
        <taxon>Streptophyta</taxon>
        <taxon>Embryophyta</taxon>
        <taxon>Tracheophyta</taxon>
        <taxon>Spermatophyta</taxon>
        <taxon>Magnoliopsida</taxon>
        <taxon>eudicotyledons</taxon>
        <taxon>Gunneridae</taxon>
        <taxon>Pentapetalae</taxon>
        <taxon>rosids</taxon>
        <taxon>malvids</taxon>
        <taxon>Brassicales</taxon>
        <taxon>Brassicaceae</taxon>
        <taxon>Brassiceae</taxon>
        <taxon>Brassica</taxon>
    </lineage>
</organism>
<proteinExistence type="predicted"/>
<evidence type="ECO:0000256" key="1">
    <source>
        <dbReference type="SAM" id="MobiDB-lite"/>
    </source>
</evidence>